<protein>
    <recommendedName>
        <fullName evidence="3">VWA domain-containing protein</fullName>
    </recommendedName>
</protein>
<dbReference type="SUPFAM" id="SSF53300">
    <property type="entry name" value="vWA-like"/>
    <property type="match status" value="1"/>
</dbReference>
<dbReference type="AlphaFoldDB" id="A0AAU7YYG7"/>
<dbReference type="RefSeq" id="WP_353071723.1">
    <property type="nucleotide sequence ID" value="NZ_CP132938.1"/>
</dbReference>
<reference evidence="2" key="2">
    <citation type="journal article" date="2024" name="Environ. Microbiol.">
        <title>Genome analysis and description of Tunturibacter gen. nov. expands the diversity of Terriglobia in tundra soils.</title>
        <authorList>
            <person name="Messyasz A."/>
            <person name="Mannisto M.K."/>
            <person name="Kerkhof L.J."/>
            <person name="Haggblom M.M."/>
        </authorList>
    </citation>
    <scope>NUCLEOTIDE SEQUENCE</scope>
    <source>
        <strain evidence="2">M8UP39</strain>
    </source>
</reference>
<dbReference type="KEGG" id="tgi:RBB81_18870"/>
<dbReference type="EMBL" id="CP132938">
    <property type="protein sequence ID" value="XCB21623.1"/>
    <property type="molecule type" value="Genomic_DNA"/>
</dbReference>
<dbReference type="Gene3D" id="3.40.50.410">
    <property type="entry name" value="von Willebrand factor, type A domain"/>
    <property type="match status" value="1"/>
</dbReference>
<evidence type="ECO:0000256" key="1">
    <source>
        <dbReference type="SAM" id="MobiDB-lite"/>
    </source>
</evidence>
<proteinExistence type="predicted"/>
<feature type="region of interest" description="Disordered" evidence="1">
    <location>
        <begin position="336"/>
        <end position="359"/>
    </location>
</feature>
<evidence type="ECO:0000313" key="2">
    <source>
        <dbReference type="EMBL" id="XCB21623.1"/>
    </source>
</evidence>
<accession>A0AAU7YYG7</accession>
<sequence length="359" mass="39003">MGRRLVPSQSFGSGWLWRVWLGLLGAGCGWAQQTSPANDAPITTLHVYTNLAQVPTLVLTKRHKEMTPVPPAQFRLSLDSGPAVPPTYVRMEGDDPISMAILIDTMVPKSELLPRVQEAVTGLARGSLGPQDRVSIYAMGCDLTLVADQITPDAKSLENAMNTAMAAWAIRQRTGSGVTVSNAHSRACKPLWDALSYVTEKLHQQPGRRVLVTISDGADSGSNKATWWTVQERGQIESVAIFGVLTTGSADPEDPFDIICELTGGVELFATKRTLDQTLQELVTMVRQRYILEFPRSDDFKPGHHSIAVSILNGKAYIRTTGVTFPVANPKVLADPTTLHPEVEAPKPGSRRVLPPPPN</sequence>
<name>A0AAU7YYG7_9BACT</name>
<evidence type="ECO:0008006" key="3">
    <source>
        <dbReference type="Google" id="ProtNLM"/>
    </source>
</evidence>
<organism evidence="2">
    <name type="scientific">Tunturiibacter gelidiferens</name>
    <dbReference type="NCBI Taxonomy" id="3069689"/>
    <lineage>
        <taxon>Bacteria</taxon>
        <taxon>Pseudomonadati</taxon>
        <taxon>Acidobacteriota</taxon>
        <taxon>Terriglobia</taxon>
        <taxon>Terriglobales</taxon>
        <taxon>Acidobacteriaceae</taxon>
        <taxon>Tunturiibacter</taxon>
    </lineage>
</organism>
<reference evidence="2" key="1">
    <citation type="submission" date="2023-08" db="EMBL/GenBank/DDBJ databases">
        <authorList>
            <person name="Messyasz A."/>
            <person name="Mannisto M.K."/>
            <person name="Kerkhof L.J."/>
            <person name="Haggblom M."/>
        </authorList>
    </citation>
    <scope>NUCLEOTIDE SEQUENCE</scope>
    <source>
        <strain evidence="2">M8UP39</strain>
    </source>
</reference>
<dbReference type="InterPro" id="IPR036465">
    <property type="entry name" value="vWFA_dom_sf"/>
</dbReference>
<gene>
    <name evidence="2" type="ORF">RBB81_18870</name>
</gene>